<dbReference type="GO" id="GO:0030288">
    <property type="term" value="C:outer membrane-bounded periplasmic space"/>
    <property type="evidence" value="ECO:0007669"/>
    <property type="project" value="TreeGrafter"/>
</dbReference>
<evidence type="ECO:0000259" key="6">
    <source>
        <dbReference type="PROSITE" id="PS50983"/>
    </source>
</evidence>
<keyword evidence="4" id="KW-0410">Iron transport</keyword>
<reference evidence="7 8" key="1">
    <citation type="submission" date="2016-12" db="EMBL/GenBank/DDBJ databases">
        <authorList>
            <person name="Song W.-J."/>
            <person name="Kurnit D.M."/>
        </authorList>
    </citation>
    <scope>NUCLEOTIDE SEQUENCE [LARGE SCALE GENOMIC DNA]</scope>
    <source>
        <strain evidence="7 8">DSM 19599</strain>
    </source>
</reference>
<feature type="domain" description="Fe/B12 periplasmic-binding" evidence="6">
    <location>
        <begin position="17"/>
        <end position="277"/>
    </location>
</feature>
<dbReference type="SUPFAM" id="SSF53807">
    <property type="entry name" value="Helical backbone' metal receptor"/>
    <property type="match status" value="1"/>
</dbReference>
<sequence>MFALRAGRARAGGSEPRVAAIDWAMLETALALGAVPVAATELRQYRAIAVEPAVPPGVADLGLRGLPNYEQLRAVAPDLILISGFYETMRAQLERIAPVFSATIYVPGEPPYARAEAAALALGERLERLPQARELVAMAAAEIERLRGRLRAEAARPVFVASIGDARHFRAFGADSMFGDVLSRLGFTNAWQGETRYSAAAPVGIEALAKVPDATLVVVEPVPPDARRTLAASALWRALPMVRQGRVSVLPPVDHFGGLPAAQRFARLFAACLSGECRGDPIGGSDG</sequence>
<dbReference type="PANTHER" id="PTHR30532">
    <property type="entry name" value="IRON III DICITRATE-BINDING PERIPLASMIC PROTEIN"/>
    <property type="match status" value="1"/>
</dbReference>
<dbReference type="AlphaFoldDB" id="A0A1M7ZQN9"/>
<evidence type="ECO:0000313" key="7">
    <source>
        <dbReference type="EMBL" id="SHO67187.1"/>
    </source>
</evidence>
<dbReference type="RefSeq" id="WP_084564966.1">
    <property type="nucleotide sequence ID" value="NZ_FRXO01000011.1"/>
</dbReference>
<accession>A0A1M7ZQN9</accession>
<dbReference type="EMBL" id="FRXO01000011">
    <property type="protein sequence ID" value="SHO67187.1"/>
    <property type="molecule type" value="Genomic_DNA"/>
</dbReference>
<keyword evidence="5" id="KW-0732">Signal</keyword>
<evidence type="ECO:0000256" key="1">
    <source>
        <dbReference type="ARBA" id="ARBA00004196"/>
    </source>
</evidence>
<dbReference type="PRINTS" id="PR01715">
    <property type="entry name" value="FERRIBNDNGPP"/>
</dbReference>
<evidence type="ECO:0000256" key="5">
    <source>
        <dbReference type="ARBA" id="ARBA00022729"/>
    </source>
</evidence>
<dbReference type="GO" id="GO:1901678">
    <property type="term" value="P:iron coordination entity transport"/>
    <property type="evidence" value="ECO:0007669"/>
    <property type="project" value="UniProtKB-ARBA"/>
</dbReference>
<gene>
    <name evidence="7" type="ORF">SAMN02745172_03860</name>
</gene>
<keyword evidence="8" id="KW-1185">Reference proteome</keyword>
<proteinExistence type="inferred from homology"/>
<dbReference type="Pfam" id="PF01497">
    <property type="entry name" value="Peripla_BP_2"/>
    <property type="match status" value="1"/>
</dbReference>
<dbReference type="STRING" id="1123029.SAMN02745172_03860"/>
<dbReference type="OrthoDB" id="8370650at2"/>
<dbReference type="InterPro" id="IPR051313">
    <property type="entry name" value="Bact_iron-sidero_bind"/>
</dbReference>
<evidence type="ECO:0000256" key="3">
    <source>
        <dbReference type="ARBA" id="ARBA00022448"/>
    </source>
</evidence>
<protein>
    <submittedName>
        <fullName evidence="7">Iron complex transport system substrate-binding protein</fullName>
    </submittedName>
</protein>
<dbReference type="Gene3D" id="3.40.50.1980">
    <property type="entry name" value="Nitrogenase molybdenum iron protein domain"/>
    <property type="match status" value="2"/>
</dbReference>
<comment type="subcellular location">
    <subcellularLocation>
        <location evidence="1">Cell envelope</location>
    </subcellularLocation>
</comment>
<keyword evidence="4" id="KW-0408">Iron</keyword>
<dbReference type="CDD" id="cd01146">
    <property type="entry name" value="FhuD"/>
    <property type="match status" value="1"/>
</dbReference>
<dbReference type="PROSITE" id="PS50983">
    <property type="entry name" value="FE_B12_PBP"/>
    <property type="match status" value="1"/>
</dbReference>
<evidence type="ECO:0000256" key="2">
    <source>
        <dbReference type="ARBA" id="ARBA00008814"/>
    </source>
</evidence>
<name>A0A1M7ZQN9_9HYPH</name>
<evidence type="ECO:0000256" key="4">
    <source>
        <dbReference type="ARBA" id="ARBA00022496"/>
    </source>
</evidence>
<dbReference type="Proteomes" id="UP000186406">
    <property type="component" value="Unassembled WGS sequence"/>
</dbReference>
<dbReference type="InterPro" id="IPR002491">
    <property type="entry name" value="ABC_transptr_periplasmic_BD"/>
</dbReference>
<keyword evidence="4" id="KW-0406">Ion transport</keyword>
<comment type="similarity">
    <text evidence="2">Belongs to the bacterial solute-binding protein 8 family.</text>
</comment>
<keyword evidence="3" id="KW-0813">Transport</keyword>
<dbReference type="PANTHER" id="PTHR30532:SF1">
    <property type="entry name" value="IRON(3+)-HYDROXAMATE-BINDING PROTEIN FHUD"/>
    <property type="match status" value="1"/>
</dbReference>
<evidence type="ECO:0000313" key="8">
    <source>
        <dbReference type="Proteomes" id="UP000186406"/>
    </source>
</evidence>
<organism evidence="7 8">
    <name type="scientific">Pseudoxanthobacter soli DSM 19599</name>
    <dbReference type="NCBI Taxonomy" id="1123029"/>
    <lineage>
        <taxon>Bacteria</taxon>
        <taxon>Pseudomonadati</taxon>
        <taxon>Pseudomonadota</taxon>
        <taxon>Alphaproteobacteria</taxon>
        <taxon>Hyphomicrobiales</taxon>
        <taxon>Segnochrobactraceae</taxon>
        <taxon>Pseudoxanthobacter</taxon>
    </lineage>
</organism>